<gene>
    <name evidence="2" type="ORF">EYS09_15770</name>
</gene>
<protein>
    <submittedName>
        <fullName evidence="2">Uncharacterized protein</fullName>
    </submittedName>
</protein>
<dbReference type="Proteomes" id="UP000292452">
    <property type="component" value="Unassembled WGS sequence"/>
</dbReference>
<comment type="caution">
    <text evidence="2">The sequence shown here is derived from an EMBL/GenBank/DDBJ whole genome shotgun (WGS) entry which is preliminary data.</text>
</comment>
<accession>A0A4Q9HUH7</accession>
<dbReference type="AlphaFoldDB" id="A0A4Q9HUH7"/>
<evidence type="ECO:0000313" key="2">
    <source>
        <dbReference type="EMBL" id="TBO58756.1"/>
    </source>
</evidence>
<evidence type="ECO:0000313" key="3">
    <source>
        <dbReference type="Proteomes" id="UP000292452"/>
    </source>
</evidence>
<sequence>MRVFTRAALAVACAAGAALSFVPAAQAAPGAAASGCRYYYTSYFRGPNGETTGSGNYAEGDIDPEGRVCRNGWWMGQYDDEGPFG</sequence>
<feature type="signal peptide" evidence="1">
    <location>
        <begin position="1"/>
        <end position="27"/>
    </location>
</feature>
<dbReference type="EMBL" id="SIXH01000118">
    <property type="protein sequence ID" value="TBO58756.1"/>
    <property type="molecule type" value="Genomic_DNA"/>
</dbReference>
<feature type="chain" id="PRO_5020906744" evidence="1">
    <location>
        <begin position="28"/>
        <end position="85"/>
    </location>
</feature>
<keyword evidence="3" id="KW-1185">Reference proteome</keyword>
<name>A0A4Q9HUH7_STRKA</name>
<proteinExistence type="predicted"/>
<organism evidence="2 3">
    <name type="scientific">Streptomyces kasugaensis</name>
    <dbReference type="NCBI Taxonomy" id="1946"/>
    <lineage>
        <taxon>Bacteria</taxon>
        <taxon>Bacillati</taxon>
        <taxon>Actinomycetota</taxon>
        <taxon>Actinomycetes</taxon>
        <taxon>Kitasatosporales</taxon>
        <taxon>Streptomycetaceae</taxon>
        <taxon>Streptomyces</taxon>
    </lineage>
</organism>
<dbReference type="RefSeq" id="WP_131123729.1">
    <property type="nucleotide sequence ID" value="NZ_SIXH01000118.1"/>
</dbReference>
<keyword evidence="1" id="KW-0732">Signal</keyword>
<evidence type="ECO:0000256" key="1">
    <source>
        <dbReference type="SAM" id="SignalP"/>
    </source>
</evidence>
<reference evidence="2 3" key="1">
    <citation type="submission" date="2019-02" db="EMBL/GenBank/DDBJ databases">
        <title>Draft Genome Sequence of Streptomyces sp. AM-2504, identified by 16S rRNA comparative analysis as a Streptomyces Kasugaensis strain.</title>
        <authorList>
            <person name="Napolioni V."/>
            <person name="Giuliodori A.M."/>
            <person name="Spurio R."/>
            <person name="Fabbretti A."/>
        </authorList>
    </citation>
    <scope>NUCLEOTIDE SEQUENCE [LARGE SCALE GENOMIC DNA]</scope>
    <source>
        <strain evidence="2 3">AM-2504</strain>
    </source>
</reference>